<dbReference type="Gene3D" id="1.10.287.110">
    <property type="entry name" value="DnaJ domain"/>
    <property type="match status" value="1"/>
</dbReference>
<evidence type="ECO:0000256" key="1">
    <source>
        <dbReference type="SAM" id="MobiDB-lite"/>
    </source>
</evidence>
<accession>A0A835ZCK1</accession>
<dbReference type="SUPFAM" id="SSF46565">
    <property type="entry name" value="Chaperone J-domain"/>
    <property type="match status" value="1"/>
</dbReference>
<feature type="domain" description="J" evidence="3">
    <location>
        <begin position="21"/>
        <end position="85"/>
    </location>
</feature>
<feature type="region of interest" description="Disordered" evidence="1">
    <location>
        <begin position="80"/>
        <end position="101"/>
    </location>
</feature>
<dbReference type="AlphaFoldDB" id="A0A835ZCK1"/>
<dbReference type="InterPro" id="IPR036869">
    <property type="entry name" value="J_dom_sf"/>
</dbReference>
<dbReference type="InterPro" id="IPR008971">
    <property type="entry name" value="HSP40/DnaJ_pept-bd"/>
</dbReference>
<proteinExistence type="predicted"/>
<dbReference type="CDD" id="cd10747">
    <property type="entry name" value="DnaJ_C"/>
    <property type="match status" value="1"/>
</dbReference>
<dbReference type="GO" id="GO:0030544">
    <property type="term" value="F:Hsp70 protein binding"/>
    <property type="evidence" value="ECO:0007669"/>
    <property type="project" value="InterPro"/>
</dbReference>
<protein>
    <submittedName>
        <fullName evidence="4">Heat shock protein 40</fullName>
    </submittedName>
</protein>
<dbReference type="InterPro" id="IPR002939">
    <property type="entry name" value="DnaJ_C"/>
</dbReference>
<comment type="caution">
    <text evidence="4">The sequence shown here is derived from an EMBL/GenBank/DDBJ whole genome shotgun (WGS) entry which is preliminary data.</text>
</comment>
<dbReference type="Proteomes" id="UP000664859">
    <property type="component" value="Unassembled WGS sequence"/>
</dbReference>
<evidence type="ECO:0000313" key="5">
    <source>
        <dbReference type="Proteomes" id="UP000664859"/>
    </source>
</evidence>
<evidence type="ECO:0000259" key="3">
    <source>
        <dbReference type="PROSITE" id="PS50076"/>
    </source>
</evidence>
<dbReference type="Gene3D" id="2.10.230.10">
    <property type="entry name" value="Heat shock protein DnaJ, cysteine-rich domain"/>
    <property type="match status" value="1"/>
</dbReference>
<dbReference type="FunFam" id="2.60.260.20:FF:000013">
    <property type="entry name" value="DnaJ subfamily B member 11"/>
    <property type="match status" value="1"/>
</dbReference>
<dbReference type="Pfam" id="PF00226">
    <property type="entry name" value="DnaJ"/>
    <property type="match status" value="1"/>
</dbReference>
<name>A0A835ZCK1_9STRA</name>
<dbReference type="PANTHER" id="PTHR43888">
    <property type="entry name" value="DNAJ-LIKE-2, ISOFORM A-RELATED"/>
    <property type="match status" value="1"/>
</dbReference>
<dbReference type="GO" id="GO:0051082">
    <property type="term" value="F:unfolded protein binding"/>
    <property type="evidence" value="ECO:0007669"/>
    <property type="project" value="InterPro"/>
</dbReference>
<dbReference type="GO" id="GO:0006457">
    <property type="term" value="P:protein folding"/>
    <property type="evidence" value="ECO:0007669"/>
    <property type="project" value="InterPro"/>
</dbReference>
<sequence length="367" mass="40123">MGVLACLLLLLGALAVAAARDFYAILGLKKTASDSEIKKAYRQLSLKYHPDKNKSEDAATHFAEVASAYEVLSDPDKRSTYDNYGEEGLKQQEQQRGSGGRGDAWDNFFGDFGGFPGQRARDEVPRTANVEVPLRVSLRQLYSGDAFEASFVRQVMCLRAAECEKRCPECMGPGVAMRTQKIAPGFVQQIQMRDDRCVARGKCWNKRCTACPNGPTEPESVPLTVEVQKGMQDGEHIVFEESADEAAGHKPGDLVLTIDTLPHAEFARHGDDLFMEMDIDLLDALVGFETGFAHLDGRRVPVKQTGVTAPGTTRVLSGEGMPRRNPRGQGSHGDLTIRFNVVFPKHLSPDQQRSIREVLGAATAAAA</sequence>
<evidence type="ECO:0000313" key="4">
    <source>
        <dbReference type="EMBL" id="KAG5190573.1"/>
    </source>
</evidence>
<organism evidence="4 5">
    <name type="scientific">Tribonema minus</name>
    <dbReference type="NCBI Taxonomy" id="303371"/>
    <lineage>
        <taxon>Eukaryota</taxon>
        <taxon>Sar</taxon>
        <taxon>Stramenopiles</taxon>
        <taxon>Ochrophyta</taxon>
        <taxon>PX clade</taxon>
        <taxon>Xanthophyceae</taxon>
        <taxon>Tribonematales</taxon>
        <taxon>Tribonemataceae</taxon>
        <taxon>Tribonema</taxon>
    </lineage>
</organism>
<keyword evidence="2" id="KW-0732">Signal</keyword>
<dbReference type="SUPFAM" id="SSF49493">
    <property type="entry name" value="HSP40/DnaJ peptide-binding domain"/>
    <property type="match status" value="2"/>
</dbReference>
<dbReference type="PROSITE" id="PS00636">
    <property type="entry name" value="DNAJ_1"/>
    <property type="match status" value="1"/>
</dbReference>
<dbReference type="InterPro" id="IPR018253">
    <property type="entry name" value="DnaJ_domain_CS"/>
</dbReference>
<feature type="chain" id="PRO_5032619781" evidence="2">
    <location>
        <begin position="20"/>
        <end position="367"/>
    </location>
</feature>
<dbReference type="InterPro" id="IPR001623">
    <property type="entry name" value="DnaJ_domain"/>
</dbReference>
<dbReference type="OrthoDB" id="550424at2759"/>
<dbReference type="PRINTS" id="PR00625">
    <property type="entry name" value="JDOMAIN"/>
</dbReference>
<dbReference type="PROSITE" id="PS50076">
    <property type="entry name" value="DNAJ_2"/>
    <property type="match status" value="1"/>
</dbReference>
<dbReference type="EMBL" id="JAFCMP010000032">
    <property type="protein sequence ID" value="KAG5190573.1"/>
    <property type="molecule type" value="Genomic_DNA"/>
</dbReference>
<keyword evidence="5" id="KW-1185">Reference proteome</keyword>
<dbReference type="Gene3D" id="2.60.260.20">
    <property type="entry name" value="Urease metallochaperone UreE, N-terminal domain"/>
    <property type="match status" value="2"/>
</dbReference>
<dbReference type="CDD" id="cd06257">
    <property type="entry name" value="DnaJ"/>
    <property type="match status" value="1"/>
</dbReference>
<gene>
    <name evidence="4" type="ORF">JKP88DRAFT_14578</name>
</gene>
<reference evidence="4" key="1">
    <citation type="submission" date="2021-02" db="EMBL/GenBank/DDBJ databases">
        <title>First Annotated Genome of the Yellow-green Alga Tribonema minus.</title>
        <authorList>
            <person name="Mahan K.M."/>
        </authorList>
    </citation>
    <scope>NUCLEOTIDE SEQUENCE</scope>
    <source>
        <strain evidence="4">UTEX B ZZ1240</strain>
    </source>
</reference>
<dbReference type="SMART" id="SM00271">
    <property type="entry name" value="DnaJ"/>
    <property type="match status" value="1"/>
</dbReference>
<evidence type="ECO:0000256" key="2">
    <source>
        <dbReference type="SAM" id="SignalP"/>
    </source>
</evidence>
<keyword evidence="4" id="KW-0346">Stress response</keyword>
<feature type="signal peptide" evidence="2">
    <location>
        <begin position="1"/>
        <end position="19"/>
    </location>
</feature>
<dbReference type="Pfam" id="PF01556">
    <property type="entry name" value="DnaJ_C"/>
    <property type="match status" value="1"/>
</dbReference>
<dbReference type="InterPro" id="IPR044713">
    <property type="entry name" value="DNJA1/2-like"/>
</dbReference>